<dbReference type="Proteomes" id="UP000799436">
    <property type="component" value="Unassembled WGS sequence"/>
</dbReference>
<feature type="chain" id="PRO_5026170460" evidence="1">
    <location>
        <begin position="18"/>
        <end position="79"/>
    </location>
</feature>
<keyword evidence="3" id="KW-1185">Reference proteome</keyword>
<dbReference type="EMBL" id="ML995940">
    <property type="protein sequence ID" value="KAF2764094.1"/>
    <property type="molecule type" value="Genomic_DNA"/>
</dbReference>
<feature type="non-terminal residue" evidence="2">
    <location>
        <position position="79"/>
    </location>
</feature>
<evidence type="ECO:0000313" key="3">
    <source>
        <dbReference type="Proteomes" id="UP000799436"/>
    </source>
</evidence>
<accession>A0A6G1KVM4</accession>
<organism evidence="2 3">
    <name type="scientific">Teratosphaeria nubilosa</name>
    <dbReference type="NCBI Taxonomy" id="161662"/>
    <lineage>
        <taxon>Eukaryota</taxon>
        <taxon>Fungi</taxon>
        <taxon>Dikarya</taxon>
        <taxon>Ascomycota</taxon>
        <taxon>Pezizomycotina</taxon>
        <taxon>Dothideomycetes</taxon>
        <taxon>Dothideomycetidae</taxon>
        <taxon>Mycosphaerellales</taxon>
        <taxon>Teratosphaeriaceae</taxon>
        <taxon>Teratosphaeria</taxon>
    </lineage>
</organism>
<proteinExistence type="predicted"/>
<keyword evidence="1" id="KW-0732">Signal</keyword>
<sequence>MKLVTLLATLYAPLAIASTCVVKSGGNGICRPNKEEYKQGFRDQECAPIHPCKVDQNGCKFSRTSVQVTPEVFERRANC</sequence>
<reference evidence="2" key="1">
    <citation type="journal article" date="2020" name="Stud. Mycol.">
        <title>101 Dothideomycetes genomes: a test case for predicting lifestyles and emergence of pathogens.</title>
        <authorList>
            <person name="Haridas S."/>
            <person name="Albert R."/>
            <person name="Binder M."/>
            <person name="Bloem J."/>
            <person name="Labutti K."/>
            <person name="Salamov A."/>
            <person name="Andreopoulos B."/>
            <person name="Baker S."/>
            <person name="Barry K."/>
            <person name="Bills G."/>
            <person name="Bluhm B."/>
            <person name="Cannon C."/>
            <person name="Castanera R."/>
            <person name="Culley D."/>
            <person name="Daum C."/>
            <person name="Ezra D."/>
            <person name="Gonzalez J."/>
            <person name="Henrissat B."/>
            <person name="Kuo A."/>
            <person name="Liang C."/>
            <person name="Lipzen A."/>
            <person name="Lutzoni F."/>
            <person name="Magnuson J."/>
            <person name="Mondo S."/>
            <person name="Nolan M."/>
            <person name="Ohm R."/>
            <person name="Pangilinan J."/>
            <person name="Park H.-J."/>
            <person name="Ramirez L."/>
            <person name="Alfaro M."/>
            <person name="Sun H."/>
            <person name="Tritt A."/>
            <person name="Yoshinaga Y."/>
            <person name="Zwiers L.-H."/>
            <person name="Turgeon B."/>
            <person name="Goodwin S."/>
            <person name="Spatafora J."/>
            <person name="Crous P."/>
            <person name="Grigoriev I."/>
        </authorList>
    </citation>
    <scope>NUCLEOTIDE SEQUENCE</scope>
    <source>
        <strain evidence="2">CBS 116005</strain>
    </source>
</reference>
<evidence type="ECO:0000313" key="2">
    <source>
        <dbReference type="EMBL" id="KAF2764094.1"/>
    </source>
</evidence>
<evidence type="ECO:0000256" key="1">
    <source>
        <dbReference type="SAM" id="SignalP"/>
    </source>
</evidence>
<name>A0A6G1KVM4_9PEZI</name>
<feature type="signal peptide" evidence="1">
    <location>
        <begin position="1"/>
        <end position="17"/>
    </location>
</feature>
<dbReference type="AlphaFoldDB" id="A0A6G1KVM4"/>
<gene>
    <name evidence="2" type="ORF">EJ03DRAFT_332145</name>
</gene>
<protein>
    <submittedName>
        <fullName evidence="2">Uncharacterized protein</fullName>
    </submittedName>
</protein>
<dbReference type="OrthoDB" id="10350451at2759"/>